<dbReference type="Proteomes" id="UP000334340">
    <property type="component" value="Unassembled WGS sequence"/>
</dbReference>
<evidence type="ECO:0000313" key="1">
    <source>
        <dbReference type="EMBL" id="VUZ84976.1"/>
    </source>
</evidence>
<evidence type="ECO:0000313" key="2">
    <source>
        <dbReference type="Proteomes" id="UP000334340"/>
    </source>
</evidence>
<organism evidence="1 2">
    <name type="scientific">Candidatus Methylomirabilis lanthanidiphila</name>
    <dbReference type="NCBI Taxonomy" id="2211376"/>
    <lineage>
        <taxon>Bacteria</taxon>
        <taxon>Candidatus Methylomirabilota</taxon>
        <taxon>Candidatus Methylomirabilia</taxon>
        <taxon>Candidatus Methylomirabilales</taxon>
        <taxon>Candidatus Methylomirabilaceae</taxon>
        <taxon>Candidatus Methylomirabilis</taxon>
    </lineage>
</organism>
<dbReference type="AlphaFoldDB" id="A0A564ZIR2"/>
<reference evidence="1 2" key="1">
    <citation type="submission" date="2019-07" db="EMBL/GenBank/DDBJ databases">
        <authorList>
            <person name="Cremers G."/>
        </authorList>
    </citation>
    <scope>NUCLEOTIDE SEQUENCE [LARGE SCALE GENOMIC DNA]</scope>
</reference>
<name>A0A564ZIR2_9BACT</name>
<gene>
    <name evidence="1" type="ORF">MELA_01351</name>
</gene>
<accession>A0A564ZIR2</accession>
<proteinExistence type="predicted"/>
<sequence length="100" mass="11468">MKRLSKRWVFALFAVLFLSSLFLVSVEPALAKTKFFFGLNVGVPVTPYPVYAYHPPAPVYYAPVYLAYPPCARVWTPGYYDPHGNWVFGYHRHVCGPYGY</sequence>
<keyword evidence="2" id="KW-1185">Reference proteome</keyword>
<protein>
    <submittedName>
        <fullName evidence="1">Uncharacterized protein</fullName>
    </submittedName>
</protein>
<dbReference type="EMBL" id="CABIKM010000021">
    <property type="protein sequence ID" value="VUZ84976.1"/>
    <property type="molecule type" value="Genomic_DNA"/>
</dbReference>